<sequence>MSEAQDSVVHDAPDNGRAGVTSATALGPENGAEAVAGHTVVSGESNVNAGADMATTAESPDAIGSEAVAENDSDWATAKDDSDWTTGWGDTVGEDQGVTDGVVDGRDLQEGHTDIPSDGGSAENSDLPFAHDPESNTDNLEGTAETGLRDGQAHSGRTDSDAADAHDGGKDEQSVQEDQTDTMHQEGQTDT</sequence>
<feature type="compositionally biased region" description="Low complexity" evidence="1">
    <location>
        <begin position="84"/>
        <end position="95"/>
    </location>
</feature>
<dbReference type="RefSeq" id="XP_014144341.1">
    <property type="nucleotide sequence ID" value="XM_014288866.1"/>
</dbReference>
<dbReference type="AlphaFoldDB" id="A0A0L0F1F4"/>
<feature type="compositionally biased region" description="Basic and acidic residues" evidence="1">
    <location>
        <begin position="147"/>
        <end position="173"/>
    </location>
</feature>
<keyword evidence="3" id="KW-1185">Reference proteome</keyword>
<feature type="compositionally biased region" description="Basic and acidic residues" evidence="1">
    <location>
        <begin position="103"/>
        <end position="115"/>
    </location>
</feature>
<dbReference type="GeneID" id="25917537"/>
<evidence type="ECO:0000256" key="1">
    <source>
        <dbReference type="SAM" id="MobiDB-lite"/>
    </source>
</evidence>
<dbReference type="EMBL" id="KQ251167">
    <property type="protein sequence ID" value="KNC70439.1"/>
    <property type="molecule type" value="Genomic_DNA"/>
</dbReference>
<name>A0A0L0F1F4_9EUKA</name>
<feature type="region of interest" description="Disordered" evidence="1">
    <location>
        <begin position="1"/>
        <end position="28"/>
    </location>
</feature>
<gene>
    <name evidence="2" type="ORF">SARC_17033</name>
</gene>
<reference evidence="2 3" key="1">
    <citation type="submission" date="2011-02" db="EMBL/GenBank/DDBJ databases">
        <title>The Genome Sequence of Sphaeroforma arctica JP610.</title>
        <authorList>
            <consortium name="The Broad Institute Genome Sequencing Platform"/>
            <person name="Russ C."/>
            <person name="Cuomo C."/>
            <person name="Young S.K."/>
            <person name="Zeng Q."/>
            <person name="Gargeya S."/>
            <person name="Alvarado L."/>
            <person name="Berlin A."/>
            <person name="Chapman S.B."/>
            <person name="Chen Z."/>
            <person name="Freedman E."/>
            <person name="Gellesch M."/>
            <person name="Goldberg J."/>
            <person name="Griggs A."/>
            <person name="Gujja S."/>
            <person name="Heilman E."/>
            <person name="Heiman D."/>
            <person name="Howarth C."/>
            <person name="Mehta T."/>
            <person name="Neiman D."/>
            <person name="Pearson M."/>
            <person name="Roberts A."/>
            <person name="Saif S."/>
            <person name="Shea T."/>
            <person name="Shenoy N."/>
            <person name="Sisk P."/>
            <person name="Stolte C."/>
            <person name="Sykes S."/>
            <person name="White J."/>
            <person name="Yandava C."/>
            <person name="Burger G."/>
            <person name="Gray M.W."/>
            <person name="Holland P.W.H."/>
            <person name="King N."/>
            <person name="Lang F.B.F."/>
            <person name="Roger A.J."/>
            <person name="Ruiz-Trillo I."/>
            <person name="Haas B."/>
            <person name="Nusbaum C."/>
            <person name="Birren B."/>
        </authorList>
    </citation>
    <scope>NUCLEOTIDE SEQUENCE [LARGE SCALE GENOMIC DNA]</scope>
    <source>
        <strain evidence="2 3">JP610</strain>
    </source>
</reference>
<dbReference type="Proteomes" id="UP000054560">
    <property type="component" value="Unassembled WGS sequence"/>
</dbReference>
<organism evidence="2 3">
    <name type="scientific">Sphaeroforma arctica JP610</name>
    <dbReference type="NCBI Taxonomy" id="667725"/>
    <lineage>
        <taxon>Eukaryota</taxon>
        <taxon>Ichthyosporea</taxon>
        <taxon>Ichthyophonida</taxon>
        <taxon>Sphaeroforma</taxon>
    </lineage>
</organism>
<accession>A0A0L0F1F4</accession>
<protein>
    <submittedName>
        <fullName evidence="2">Uncharacterized protein</fullName>
    </submittedName>
</protein>
<feature type="region of interest" description="Disordered" evidence="1">
    <location>
        <begin position="46"/>
        <end position="191"/>
    </location>
</feature>
<evidence type="ECO:0000313" key="2">
    <source>
        <dbReference type="EMBL" id="KNC70439.1"/>
    </source>
</evidence>
<feature type="non-terminal residue" evidence="2">
    <location>
        <position position="191"/>
    </location>
</feature>
<evidence type="ECO:0000313" key="3">
    <source>
        <dbReference type="Proteomes" id="UP000054560"/>
    </source>
</evidence>
<proteinExistence type="predicted"/>